<keyword evidence="5" id="KW-0346">Stress response</keyword>
<sequence>MPQKYPDKNKKGNDPFQDMMISMNDFFNNRPMKGFLQSIDEFFKAPAPFGFSSFPVHVEETETEHIITAELPGIKREQLEIEMFDHYVSISIKNSEVETKEDSKQQYYRRKSSYHRSSRTVSLPHPIDPDRVKARYENGLLTVVVPAQKGKRIKIEGD</sequence>
<dbReference type="InterPro" id="IPR008978">
    <property type="entry name" value="HSP20-like_chaperone"/>
</dbReference>
<feature type="compositionally biased region" description="Basic residues" evidence="3">
    <location>
        <begin position="107"/>
        <end position="118"/>
    </location>
</feature>
<dbReference type="Pfam" id="PF00011">
    <property type="entry name" value="HSP20"/>
    <property type="match status" value="1"/>
</dbReference>
<feature type="region of interest" description="Disordered" evidence="3">
    <location>
        <begin position="99"/>
        <end position="128"/>
    </location>
</feature>
<proteinExistence type="inferred from homology"/>
<organism evidence="5 6">
    <name type="scientific">Bacillus oleivorans</name>
    <dbReference type="NCBI Taxonomy" id="1448271"/>
    <lineage>
        <taxon>Bacteria</taxon>
        <taxon>Bacillati</taxon>
        <taxon>Bacillota</taxon>
        <taxon>Bacilli</taxon>
        <taxon>Bacillales</taxon>
        <taxon>Bacillaceae</taxon>
        <taxon>Bacillus</taxon>
    </lineage>
</organism>
<feature type="domain" description="SHSP" evidence="4">
    <location>
        <begin position="47"/>
        <end position="158"/>
    </location>
</feature>
<evidence type="ECO:0000256" key="2">
    <source>
        <dbReference type="RuleBase" id="RU003616"/>
    </source>
</evidence>
<dbReference type="InterPro" id="IPR002068">
    <property type="entry name" value="A-crystallin/Hsp20_dom"/>
</dbReference>
<keyword evidence="6" id="KW-1185">Reference proteome</keyword>
<evidence type="ECO:0000313" key="5">
    <source>
        <dbReference type="EMBL" id="SNX68187.1"/>
    </source>
</evidence>
<dbReference type="Proteomes" id="UP000219546">
    <property type="component" value="Unassembled WGS sequence"/>
</dbReference>
<evidence type="ECO:0000313" key="6">
    <source>
        <dbReference type="Proteomes" id="UP000219546"/>
    </source>
</evidence>
<protein>
    <submittedName>
        <fullName evidence="5">Heat shock protein Hsp20</fullName>
    </submittedName>
</protein>
<evidence type="ECO:0000259" key="4">
    <source>
        <dbReference type="PROSITE" id="PS01031"/>
    </source>
</evidence>
<dbReference type="OrthoDB" id="1806521at2"/>
<dbReference type="AlphaFoldDB" id="A0A285CKV5"/>
<reference evidence="5 6" key="1">
    <citation type="submission" date="2017-08" db="EMBL/GenBank/DDBJ databases">
        <authorList>
            <person name="de Groot N.N."/>
        </authorList>
    </citation>
    <scope>NUCLEOTIDE SEQUENCE [LARGE SCALE GENOMIC DNA]</scope>
    <source>
        <strain evidence="5 6">JC228</strain>
    </source>
</reference>
<dbReference type="CDD" id="cd06464">
    <property type="entry name" value="ACD_sHsps-like"/>
    <property type="match status" value="1"/>
</dbReference>
<dbReference type="InterPro" id="IPR031107">
    <property type="entry name" value="Small_HSP"/>
</dbReference>
<evidence type="ECO:0000256" key="1">
    <source>
        <dbReference type="PROSITE-ProRule" id="PRU00285"/>
    </source>
</evidence>
<dbReference type="EMBL" id="OAOP01000002">
    <property type="protein sequence ID" value="SNX68187.1"/>
    <property type="molecule type" value="Genomic_DNA"/>
</dbReference>
<accession>A0A285CKV5</accession>
<dbReference type="PROSITE" id="PS01031">
    <property type="entry name" value="SHSP"/>
    <property type="match status" value="1"/>
</dbReference>
<dbReference type="PANTHER" id="PTHR11527">
    <property type="entry name" value="HEAT-SHOCK PROTEIN 20 FAMILY MEMBER"/>
    <property type="match status" value="1"/>
</dbReference>
<gene>
    <name evidence="5" type="ORF">SAMN05877753_102396</name>
</gene>
<dbReference type="SUPFAM" id="SSF49764">
    <property type="entry name" value="HSP20-like chaperones"/>
    <property type="match status" value="1"/>
</dbReference>
<name>A0A285CKV5_9BACI</name>
<dbReference type="Gene3D" id="2.60.40.790">
    <property type="match status" value="1"/>
</dbReference>
<dbReference type="RefSeq" id="WP_097157584.1">
    <property type="nucleotide sequence ID" value="NZ_JBEPMQ010000001.1"/>
</dbReference>
<comment type="similarity">
    <text evidence="1 2">Belongs to the small heat shock protein (HSP20) family.</text>
</comment>
<evidence type="ECO:0000256" key="3">
    <source>
        <dbReference type="SAM" id="MobiDB-lite"/>
    </source>
</evidence>